<evidence type="ECO:0000259" key="7">
    <source>
        <dbReference type="Pfam" id="PF20684"/>
    </source>
</evidence>
<feature type="domain" description="Rhodopsin" evidence="7">
    <location>
        <begin position="45"/>
        <end position="226"/>
    </location>
</feature>
<evidence type="ECO:0000313" key="8">
    <source>
        <dbReference type="EMBL" id="CAF9931202.1"/>
    </source>
</evidence>
<dbReference type="OrthoDB" id="5273647at2759"/>
<evidence type="ECO:0000313" key="9">
    <source>
        <dbReference type="Proteomes" id="UP000664534"/>
    </source>
</evidence>
<evidence type="ECO:0000256" key="2">
    <source>
        <dbReference type="ARBA" id="ARBA00022692"/>
    </source>
</evidence>
<evidence type="ECO:0000256" key="6">
    <source>
        <dbReference type="SAM" id="Phobius"/>
    </source>
</evidence>
<dbReference type="EMBL" id="CAJPDT010000060">
    <property type="protein sequence ID" value="CAF9931202.1"/>
    <property type="molecule type" value="Genomic_DNA"/>
</dbReference>
<accession>A0A8H3FY59</accession>
<evidence type="ECO:0000256" key="3">
    <source>
        <dbReference type="ARBA" id="ARBA00022989"/>
    </source>
</evidence>
<dbReference type="InterPro" id="IPR049326">
    <property type="entry name" value="Rhodopsin_dom_fungi"/>
</dbReference>
<feature type="transmembrane region" description="Helical" evidence="6">
    <location>
        <begin position="183"/>
        <end position="207"/>
    </location>
</feature>
<dbReference type="PANTHER" id="PTHR33048">
    <property type="entry name" value="PTH11-LIKE INTEGRAL MEMBRANE PROTEIN (AFU_ORTHOLOGUE AFUA_5G11245)"/>
    <property type="match status" value="1"/>
</dbReference>
<keyword evidence="9" id="KW-1185">Reference proteome</keyword>
<evidence type="ECO:0000256" key="5">
    <source>
        <dbReference type="ARBA" id="ARBA00038359"/>
    </source>
</evidence>
<comment type="similarity">
    <text evidence="5">Belongs to the SAT4 family.</text>
</comment>
<dbReference type="InterPro" id="IPR052337">
    <property type="entry name" value="SAT4-like"/>
</dbReference>
<keyword evidence="4 6" id="KW-0472">Membrane</keyword>
<proteinExistence type="inferred from homology"/>
<keyword evidence="2 6" id="KW-0812">Transmembrane</keyword>
<protein>
    <recommendedName>
        <fullName evidence="7">Rhodopsin domain-containing protein</fullName>
    </recommendedName>
</protein>
<reference evidence="8" key="1">
    <citation type="submission" date="2021-03" db="EMBL/GenBank/DDBJ databases">
        <authorList>
            <person name="Tagirdzhanova G."/>
        </authorList>
    </citation>
    <scope>NUCLEOTIDE SEQUENCE</scope>
</reference>
<feature type="transmembrane region" description="Helical" evidence="6">
    <location>
        <begin position="26"/>
        <end position="49"/>
    </location>
</feature>
<name>A0A8H3FY59_9LECA</name>
<dbReference type="AlphaFoldDB" id="A0A8H3FY59"/>
<organism evidence="8 9">
    <name type="scientific">Imshaugia aleurites</name>
    <dbReference type="NCBI Taxonomy" id="172621"/>
    <lineage>
        <taxon>Eukaryota</taxon>
        <taxon>Fungi</taxon>
        <taxon>Dikarya</taxon>
        <taxon>Ascomycota</taxon>
        <taxon>Pezizomycotina</taxon>
        <taxon>Lecanoromycetes</taxon>
        <taxon>OSLEUM clade</taxon>
        <taxon>Lecanoromycetidae</taxon>
        <taxon>Lecanorales</taxon>
        <taxon>Lecanorineae</taxon>
        <taxon>Parmeliaceae</taxon>
        <taxon>Imshaugia</taxon>
    </lineage>
</organism>
<sequence>MARSTAQRATGSRILTYAPEEMQYHVAHFVLLVVFSGFAITAVVLRFWARKVQKQALALPDYLTVLGLIFALGETGVNVYGCCFPIQRRLGSIPKEMGLQLMFLSPILWVTAVTIIRAAIISLYMQLFPTRSFRIACHAALALNVAFGATAVIADCLICQPIRYRWAPTIVHGSCGDQKSLDMYIAILNLLQDVLVVVLPIPVLWGLQIARSRKVALISIFGIGIMYGSHPEQMLVKQILVASKYAGC</sequence>
<dbReference type="GO" id="GO:0016020">
    <property type="term" value="C:membrane"/>
    <property type="evidence" value="ECO:0007669"/>
    <property type="project" value="UniProtKB-SubCell"/>
</dbReference>
<dbReference type="Proteomes" id="UP000664534">
    <property type="component" value="Unassembled WGS sequence"/>
</dbReference>
<feature type="transmembrane region" description="Helical" evidence="6">
    <location>
        <begin position="107"/>
        <end position="127"/>
    </location>
</feature>
<evidence type="ECO:0000256" key="4">
    <source>
        <dbReference type="ARBA" id="ARBA00023136"/>
    </source>
</evidence>
<comment type="caution">
    <text evidence="8">The sequence shown here is derived from an EMBL/GenBank/DDBJ whole genome shotgun (WGS) entry which is preliminary data.</text>
</comment>
<keyword evidence="3 6" id="KW-1133">Transmembrane helix</keyword>
<evidence type="ECO:0000256" key="1">
    <source>
        <dbReference type="ARBA" id="ARBA00004141"/>
    </source>
</evidence>
<dbReference type="PANTHER" id="PTHR33048:SF47">
    <property type="entry name" value="INTEGRAL MEMBRANE PROTEIN-RELATED"/>
    <property type="match status" value="1"/>
</dbReference>
<dbReference type="Pfam" id="PF20684">
    <property type="entry name" value="Fung_rhodopsin"/>
    <property type="match status" value="1"/>
</dbReference>
<feature type="transmembrane region" description="Helical" evidence="6">
    <location>
        <begin position="139"/>
        <end position="163"/>
    </location>
</feature>
<comment type="subcellular location">
    <subcellularLocation>
        <location evidence="1">Membrane</location>
        <topology evidence="1">Multi-pass membrane protein</topology>
    </subcellularLocation>
</comment>
<feature type="transmembrane region" description="Helical" evidence="6">
    <location>
        <begin position="61"/>
        <end position="87"/>
    </location>
</feature>
<gene>
    <name evidence="8" type="ORF">IMSHALPRED_008559</name>
</gene>